<comment type="caution">
    <text evidence="2">The sequence shown here is derived from an EMBL/GenBank/DDBJ whole genome shotgun (WGS) entry which is preliminary data.</text>
</comment>
<protein>
    <submittedName>
        <fullName evidence="2">Uncharacterized protein</fullName>
    </submittedName>
</protein>
<reference evidence="2" key="1">
    <citation type="submission" date="2023-03" db="EMBL/GenBank/DDBJ databases">
        <title>Massive genome expansion in bonnet fungi (Mycena s.s.) driven by repeated elements and novel gene families across ecological guilds.</title>
        <authorList>
            <consortium name="Lawrence Berkeley National Laboratory"/>
            <person name="Harder C.B."/>
            <person name="Miyauchi S."/>
            <person name="Viragh M."/>
            <person name="Kuo A."/>
            <person name="Thoen E."/>
            <person name="Andreopoulos B."/>
            <person name="Lu D."/>
            <person name="Skrede I."/>
            <person name="Drula E."/>
            <person name="Henrissat B."/>
            <person name="Morin E."/>
            <person name="Kohler A."/>
            <person name="Barry K."/>
            <person name="LaButti K."/>
            <person name="Morin E."/>
            <person name="Salamov A."/>
            <person name="Lipzen A."/>
            <person name="Mereny Z."/>
            <person name="Hegedus B."/>
            <person name="Baldrian P."/>
            <person name="Stursova M."/>
            <person name="Weitz H."/>
            <person name="Taylor A."/>
            <person name="Grigoriev I.V."/>
            <person name="Nagy L.G."/>
            <person name="Martin F."/>
            <person name="Kauserud H."/>
        </authorList>
    </citation>
    <scope>NUCLEOTIDE SEQUENCE</scope>
    <source>
        <strain evidence="2">CBHHK002</strain>
    </source>
</reference>
<evidence type="ECO:0000313" key="3">
    <source>
        <dbReference type="Proteomes" id="UP001218218"/>
    </source>
</evidence>
<dbReference type="EMBL" id="JARIHO010000138">
    <property type="protein sequence ID" value="KAJ7301328.1"/>
    <property type="molecule type" value="Genomic_DNA"/>
</dbReference>
<gene>
    <name evidence="2" type="ORF">DFH08DRAFT_978880</name>
</gene>
<evidence type="ECO:0000313" key="2">
    <source>
        <dbReference type="EMBL" id="KAJ7301328.1"/>
    </source>
</evidence>
<sequence>MPNTSAASQRADMGARYMAMRAKMLAASLCTSLLGPSPTAPPFPTEARRSALSNRPHPLVPGPTVIHLTAYSSSPSPTVLPPLWPPSAPPAAHLEP</sequence>
<dbReference type="Proteomes" id="UP001218218">
    <property type="component" value="Unassembled WGS sequence"/>
</dbReference>
<organism evidence="2 3">
    <name type="scientific">Mycena albidolilacea</name>
    <dbReference type="NCBI Taxonomy" id="1033008"/>
    <lineage>
        <taxon>Eukaryota</taxon>
        <taxon>Fungi</taxon>
        <taxon>Dikarya</taxon>
        <taxon>Basidiomycota</taxon>
        <taxon>Agaricomycotina</taxon>
        <taxon>Agaricomycetes</taxon>
        <taxon>Agaricomycetidae</taxon>
        <taxon>Agaricales</taxon>
        <taxon>Marasmiineae</taxon>
        <taxon>Mycenaceae</taxon>
        <taxon>Mycena</taxon>
    </lineage>
</organism>
<feature type="region of interest" description="Disordered" evidence="1">
    <location>
        <begin position="35"/>
        <end position="58"/>
    </location>
</feature>
<proteinExistence type="predicted"/>
<evidence type="ECO:0000256" key="1">
    <source>
        <dbReference type="SAM" id="MobiDB-lite"/>
    </source>
</evidence>
<dbReference type="AlphaFoldDB" id="A0AAD6YXV3"/>
<feature type="compositionally biased region" description="Pro residues" evidence="1">
    <location>
        <begin position="78"/>
        <end position="89"/>
    </location>
</feature>
<feature type="region of interest" description="Disordered" evidence="1">
    <location>
        <begin position="74"/>
        <end position="96"/>
    </location>
</feature>
<name>A0AAD6YXV3_9AGAR</name>
<keyword evidence="3" id="KW-1185">Reference proteome</keyword>
<accession>A0AAD6YXV3</accession>